<feature type="transmembrane region" description="Helical" evidence="5">
    <location>
        <begin position="209"/>
        <end position="231"/>
    </location>
</feature>
<evidence type="ECO:0000259" key="6">
    <source>
        <dbReference type="PROSITE" id="PS50850"/>
    </source>
</evidence>
<feature type="transmembrane region" description="Helical" evidence="5">
    <location>
        <begin position="396"/>
        <end position="421"/>
    </location>
</feature>
<proteinExistence type="predicted"/>
<feature type="domain" description="Major facilitator superfamily (MFS) profile" evidence="6">
    <location>
        <begin position="39"/>
        <end position="487"/>
    </location>
</feature>
<feature type="transmembrane region" description="Helical" evidence="5">
    <location>
        <begin position="433"/>
        <end position="453"/>
    </location>
</feature>
<dbReference type="Proteomes" id="UP000492821">
    <property type="component" value="Unassembled WGS sequence"/>
</dbReference>
<reference evidence="8" key="2">
    <citation type="submission" date="2020-10" db="UniProtKB">
        <authorList>
            <consortium name="WormBaseParasite"/>
        </authorList>
    </citation>
    <scope>IDENTIFICATION</scope>
</reference>
<evidence type="ECO:0000256" key="3">
    <source>
        <dbReference type="ARBA" id="ARBA00022989"/>
    </source>
</evidence>
<evidence type="ECO:0000313" key="7">
    <source>
        <dbReference type="Proteomes" id="UP000492821"/>
    </source>
</evidence>
<feature type="transmembrane region" description="Helical" evidence="5">
    <location>
        <begin position="34"/>
        <end position="56"/>
    </location>
</feature>
<dbReference type="Pfam" id="PF00083">
    <property type="entry name" value="Sugar_tr"/>
    <property type="match status" value="1"/>
</dbReference>
<dbReference type="AlphaFoldDB" id="A0A7E4ZQG1"/>
<dbReference type="InterPro" id="IPR020846">
    <property type="entry name" value="MFS_dom"/>
</dbReference>
<accession>A0A7E4ZQG1</accession>
<evidence type="ECO:0000256" key="5">
    <source>
        <dbReference type="SAM" id="Phobius"/>
    </source>
</evidence>
<dbReference type="PROSITE" id="PS50850">
    <property type="entry name" value="MFS"/>
    <property type="match status" value="1"/>
</dbReference>
<dbReference type="InterPro" id="IPR045263">
    <property type="entry name" value="GLUT"/>
</dbReference>
<dbReference type="Gene3D" id="1.20.1250.20">
    <property type="entry name" value="MFS general substrate transporter like domains"/>
    <property type="match status" value="1"/>
</dbReference>
<evidence type="ECO:0000256" key="2">
    <source>
        <dbReference type="ARBA" id="ARBA00022692"/>
    </source>
</evidence>
<dbReference type="WBParaSite" id="Pan_g10986.t1">
    <property type="protein sequence ID" value="Pan_g10986.t1"/>
    <property type="gene ID" value="Pan_g10986"/>
</dbReference>
<name>A0A7E4ZQG1_PANRE</name>
<keyword evidence="4 5" id="KW-0472">Membrane</keyword>
<keyword evidence="3 5" id="KW-1133">Transmembrane helix</keyword>
<feature type="transmembrane region" description="Helical" evidence="5">
    <location>
        <begin position="325"/>
        <end position="350"/>
    </location>
</feature>
<evidence type="ECO:0000256" key="4">
    <source>
        <dbReference type="ARBA" id="ARBA00023136"/>
    </source>
</evidence>
<dbReference type="GO" id="GO:0016020">
    <property type="term" value="C:membrane"/>
    <property type="evidence" value="ECO:0007669"/>
    <property type="project" value="UniProtKB-SubCell"/>
</dbReference>
<evidence type="ECO:0000313" key="8">
    <source>
        <dbReference type="WBParaSite" id="Pan_g10986.t1"/>
    </source>
</evidence>
<evidence type="ECO:0000256" key="1">
    <source>
        <dbReference type="ARBA" id="ARBA00004141"/>
    </source>
</evidence>
<dbReference type="GO" id="GO:0015149">
    <property type="term" value="F:hexose transmembrane transporter activity"/>
    <property type="evidence" value="ECO:0007669"/>
    <property type="project" value="TreeGrafter"/>
</dbReference>
<dbReference type="PANTHER" id="PTHR23503">
    <property type="entry name" value="SOLUTE CARRIER FAMILY 2"/>
    <property type="match status" value="1"/>
</dbReference>
<dbReference type="InterPro" id="IPR036259">
    <property type="entry name" value="MFS_trans_sf"/>
</dbReference>
<keyword evidence="7" id="KW-1185">Reference proteome</keyword>
<feature type="transmembrane region" description="Helical" evidence="5">
    <location>
        <begin position="141"/>
        <end position="159"/>
    </location>
</feature>
<feature type="transmembrane region" description="Helical" evidence="5">
    <location>
        <begin position="296"/>
        <end position="319"/>
    </location>
</feature>
<reference evidence="7" key="1">
    <citation type="journal article" date="2013" name="Genetics">
        <title>The draft genome and transcriptome of Panagrellus redivivus are shaped by the harsh demands of a free-living lifestyle.</title>
        <authorList>
            <person name="Srinivasan J."/>
            <person name="Dillman A.R."/>
            <person name="Macchietto M.G."/>
            <person name="Heikkinen L."/>
            <person name="Lakso M."/>
            <person name="Fracchia K.M."/>
            <person name="Antoshechkin I."/>
            <person name="Mortazavi A."/>
            <person name="Wong G."/>
            <person name="Sternberg P.W."/>
        </authorList>
    </citation>
    <scope>NUCLEOTIDE SEQUENCE [LARGE SCALE GENOMIC DNA]</scope>
    <source>
        <strain evidence="7">MT8872</strain>
    </source>
</reference>
<protein>
    <submittedName>
        <fullName evidence="8">MFS domain-containing protein</fullName>
    </submittedName>
</protein>
<feature type="transmembrane region" description="Helical" evidence="5">
    <location>
        <begin position="179"/>
        <end position="197"/>
    </location>
</feature>
<dbReference type="SUPFAM" id="SSF103473">
    <property type="entry name" value="MFS general substrate transporter"/>
    <property type="match status" value="1"/>
</dbReference>
<sequence>MKSLIDDLYASKHTRMETDLYAYNPTAMEWPSKWLTAAILIHGLLGGFGEVIDLVLMRMNIPLAAFYNQSMELHYDINLNDAGVTQLTSWIANLGQVGSVVAVILVVPRMDTWGRKTVAVYFRSAIGAISALMMIASKSFVSVELFALSQLFIGFIRPLRIGVNKMYMSECAPDHLRGFATQSVSTGTMLIMVLGGLTTTPQVFGNDDLWYMIGVVALGMIIIYVTAASFLPDSPKFMSYTGMDKKKVGKVIRKYHGKDADIPVVLHSYTEEFHLTTHHHLGFREAWNDLGLRDSLYIVFVAALVPAIGPTQIFFVYAIPLKLRYGFTLGSANAFDFIAGMIMFPLAFALPYLYERIGRKPLFILSLALSFAGITLMLVAQLVFVAQGHQASVWTVIFAGLFTIVVGLSNGLGSLVFYIILAADLLPASAKASTTTAALLVNFLAGIVMNFYYATFEPIIGGTVLLPIILAQAFFLIYEYRNLPETRLRPVADNFEVVRSRAVSRRHSLLPSQFDSNVSLLKGYGTTE</sequence>
<dbReference type="InterPro" id="IPR005828">
    <property type="entry name" value="MFS_sugar_transport-like"/>
</dbReference>
<organism evidence="7 8">
    <name type="scientific">Panagrellus redivivus</name>
    <name type="common">Microworm</name>
    <dbReference type="NCBI Taxonomy" id="6233"/>
    <lineage>
        <taxon>Eukaryota</taxon>
        <taxon>Metazoa</taxon>
        <taxon>Ecdysozoa</taxon>
        <taxon>Nematoda</taxon>
        <taxon>Chromadorea</taxon>
        <taxon>Rhabditida</taxon>
        <taxon>Tylenchina</taxon>
        <taxon>Panagrolaimomorpha</taxon>
        <taxon>Panagrolaimoidea</taxon>
        <taxon>Panagrolaimidae</taxon>
        <taxon>Panagrellus</taxon>
    </lineage>
</organism>
<feature type="transmembrane region" description="Helical" evidence="5">
    <location>
        <begin position="118"/>
        <end position="135"/>
    </location>
</feature>
<comment type="subcellular location">
    <subcellularLocation>
        <location evidence="1">Membrane</location>
        <topology evidence="1">Multi-pass membrane protein</topology>
    </subcellularLocation>
</comment>
<dbReference type="PANTHER" id="PTHR23503:SF123">
    <property type="entry name" value="MAJOR FACILITATOR SUPERFAMILY (MFS) PROFILE DOMAIN-CONTAINING PROTEIN"/>
    <property type="match status" value="1"/>
</dbReference>
<feature type="transmembrane region" description="Helical" evidence="5">
    <location>
        <begin position="459"/>
        <end position="478"/>
    </location>
</feature>
<feature type="transmembrane region" description="Helical" evidence="5">
    <location>
        <begin position="362"/>
        <end position="384"/>
    </location>
</feature>
<keyword evidence="2 5" id="KW-0812">Transmembrane</keyword>